<proteinExistence type="predicted"/>
<dbReference type="GO" id="GO:0016705">
    <property type="term" value="F:oxidoreductase activity, acting on paired donors, with incorporation or reduction of molecular oxygen"/>
    <property type="evidence" value="ECO:0007669"/>
    <property type="project" value="InterPro"/>
</dbReference>
<dbReference type="PANTHER" id="PTHR43244:SF1">
    <property type="entry name" value="5,10-METHYLENETETRAHYDROMETHANOPTERIN REDUCTASE"/>
    <property type="match status" value="1"/>
</dbReference>
<dbReference type="EMBL" id="AP035768">
    <property type="protein sequence ID" value="BFO21409.1"/>
    <property type="molecule type" value="Genomic_DNA"/>
</dbReference>
<evidence type="ECO:0000256" key="1">
    <source>
        <dbReference type="ARBA" id="ARBA00023002"/>
    </source>
</evidence>
<reference evidence="3" key="1">
    <citation type="submission" date="2024-06" db="EMBL/GenBank/DDBJ databases">
        <authorList>
            <consortium name="consrtm"/>
            <person name="Uemura M."/>
            <person name="Terahara T."/>
        </authorList>
    </citation>
    <scope>NUCLEOTIDE SEQUENCE</scope>
    <source>
        <strain evidence="3">KM77-8</strain>
    </source>
</reference>
<evidence type="ECO:0000313" key="3">
    <source>
        <dbReference type="EMBL" id="BFO21409.1"/>
    </source>
</evidence>
<sequence>MLGTPYASVLAAVREYLTIVRTLLDSGAAEFDGEYFSCHAAMNPAVFPRIDLGLGVLRPGMARLAGEIADVAITWLTPAAYLEGTVLPAMRQAAQKAGRPTPRLASIVPVALSHPDREAAEMVLASNSAHMRAPHYIDMLRRAGIDFVEDDLPLSAKRMAEGGAFVHGDMDSVLEQLAKYRESGVDEIILNLTGVYNVHGPKAAMGDLKKILAAVA</sequence>
<protein>
    <recommendedName>
        <fullName evidence="2">Luciferase-like domain-containing protein</fullName>
    </recommendedName>
</protein>
<dbReference type="PANTHER" id="PTHR43244">
    <property type="match status" value="1"/>
</dbReference>
<accession>A0AAT9HVD5</accession>
<evidence type="ECO:0000259" key="2">
    <source>
        <dbReference type="Pfam" id="PF00296"/>
    </source>
</evidence>
<dbReference type="Gene3D" id="3.20.20.30">
    <property type="entry name" value="Luciferase-like domain"/>
    <property type="match status" value="1"/>
</dbReference>
<dbReference type="AlphaFoldDB" id="A0AAT9HVD5"/>
<dbReference type="Pfam" id="PF00296">
    <property type="entry name" value="Bac_luciferase"/>
    <property type="match status" value="1"/>
</dbReference>
<keyword evidence="1" id="KW-0560">Oxidoreductase</keyword>
<gene>
    <name evidence="3" type="ORF">SHKM778_77970</name>
</gene>
<dbReference type="InterPro" id="IPR036661">
    <property type="entry name" value="Luciferase-like_sf"/>
</dbReference>
<reference evidence="3" key="2">
    <citation type="submission" date="2024-07" db="EMBL/GenBank/DDBJ databases">
        <title>Streptomyces haneummycinica sp. nov., a new antibiotic-producing actinobacterium isolated from marine sediment.</title>
        <authorList>
            <person name="Uemura M."/>
            <person name="Hamada M."/>
            <person name="Hirano S."/>
            <person name="Kobayashi K."/>
            <person name="Ohshiro T."/>
            <person name="Kobayashi T."/>
            <person name="Terahara T."/>
        </authorList>
    </citation>
    <scope>NUCLEOTIDE SEQUENCE</scope>
    <source>
        <strain evidence="3">KM77-8</strain>
    </source>
</reference>
<feature type="domain" description="Luciferase-like" evidence="2">
    <location>
        <begin position="3"/>
        <end position="187"/>
    </location>
</feature>
<dbReference type="InterPro" id="IPR011251">
    <property type="entry name" value="Luciferase-like_dom"/>
</dbReference>
<name>A0AAT9HVD5_9ACTN</name>
<dbReference type="SUPFAM" id="SSF51679">
    <property type="entry name" value="Bacterial luciferase-like"/>
    <property type="match status" value="1"/>
</dbReference>
<organism evidence="3">
    <name type="scientific">Streptomyces haneummycinicus</name>
    <dbReference type="NCBI Taxonomy" id="3074435"/>
    <lineage>
        <taxon>Bacteria</taxon>
        <taxon>Bacillati</taxon>
        <taxon>Actinomycetota</taxon>
        <taxon>Actinomycetes</taxon>
        <taxon>Kitasatosporales</taxon>
        <taxon>Streptomycetaceae</taxon>
        <taxon>Streptomyces</taxon>
    </lineage>
</organism>
<dbReference type="InterPro" id="IPR050564">
    <property type="entry name" value="F420-G6PD/mer"/>
</dbReference>